<protein>
    <submittedName>
        <fullName evidence="1">NAD-dependent formate dehydrogenase alpha subunit</fullName>
    </submittedName>
</protein>
<sequence length="51" mass="5482">MEIPLTRWNTADVNPDTMHTGSGNIFSIGDFRRGPATAVEAVADGRVVLKP</sequence>
<dbReference type="SUPFAM" id="SSF51905">
    <property type="entry name" value="FAD/NAD(P)-binding domain"/>
    <property type="match status" value="1"/>
</dbReference>
<organism evidence="1 2">
    <name type="scientific">Vibrio ishigakensis</name>
    <dbReference type="NCBI Taxonomy" id="1481914"/>
    <lineage>
        <taxon>Bacteria</taxon>
        <taxon>Pseudomonadati</taxon>
        <taxon>Pseudomonadota</taxon>
        <taxon>Gammaproteobacteria</taxon>
        <taxon>Vibrionales</taxon>
        <taxon>Vibrionaceae</taxon>
        <taxon>Vibrio</taxon>
    </lineage>
</organism>
<dbReference type="InterPro" id="IPR036188">
    <property type="entry name" value="FAD/NAD-bd_sf"/>
</dbReference>
<proteinExistence type="predicted"/>
<dbReference type="STRING" id="1481914.JCM19241_4385"/>
<accession>A0A0B8QGK1</accession>
<reference evidence="1 2" key="1">
    <citation type="submission" date="2015-01" db="EMBL/GenBank/DDBJ databases">
        <title>Vibrio sp. C94 JCM 19241 whole genome shotgun sequence.</title>
        <authorList>
            <person name="Sawabe T."/>
            <person name="Meirelles P."/>
            <person name="Feng G."/>
            <person name="Sayaka M."/>
            <person name="Hattori M."/>
            <person name="Ohkuma M."/>
        </authorList>
    </citation>
    <scope>NUCLEOTIDE SEQUENCE [LARGE SCALE GENOMIC DNA]</scope>
    <source>
        <strain evidence="2">JCM 19241</strain>
    </source>
</reference>
<evidence type="ECO:0000313" key="1">
    <source>
        <dbReference type="EMBL" id="GAM77721.1"/>
    </source>
</evidence>
<dbReference type="Proteomes" id="UP000031666">
    <property type="component" value="Unassembled WGS sequence"/>
</dbReference>
<dbReference type="Gene3D" id="3.50.50.60">
    <property type="entry name" value="FAD/NAD(P)-binding domain"/>
    <property type="match status" value="1"/>
</dbReference>
<dbReference type="AlphaFoldDB" id="A0A0B8QGK1"/>
<gene>
    <name evidence="1" type="ORF">JCM19241_4385</name>
</gene>
<name>A0A0B8QGK1_9VIBR</name>
<dbReference type="EMBL" id="BBSC01000010">
    <property type="protein sequence ID" value="GAM77721.1"/>
    <property type="molecule type" value="Genomic_DNA"/>
</dbReference>
<evidence type="ECO:0000313" key="2">
    <source>
        <dbReference type="Proteomes" id="UP000031666"/>
    </source>
</evidence>
<comment type="caution">
    <text evidence="1">The sequence shown here is derived from an EMBL/GenBank/DDBJ whole genome shotgun (WGS) entry which is preliminary data.</text>
</comment>
<reference evidence="1 2" key="2">
    <citation type="submission" date="2015-01" db="EMBL/GenBank/DDBJ databases">
        <authorList>
            <consortium name="NBRP consortium"/>
            <person name="Sawabe T."/>
            <person name="Meirelles P."/>
            <person name="Feng G."/>
            <person name="Sayaka M."/>
            <person name="Hattori M."/>
            <person name="Ohkuma M."/>
        </authorList>
    </citation>
    <scope>NUCLEOTIDE SEQUENCE [LARGE SCALE GENOMIC DNA]</scope>
    <source>
        <strain evidence="2">JCM 19241</strain>
    </source>
</reference>